<evidence type="ECO:0000313" key="1">
    <source>
        <dbReference type="EMBL" id="MDR6610547.1"/>
    </source>
</evidence>
<comment type="caution">
    <text evidence="1">The sequence shown here is derived from an EMBL/GenBank/DDBJ whole genome shotgun (WGS) entry which is preliminary data.</text>
</comment>
<dbReference type="EMBL" id="JAVDSD010000024">
    <property type="protein sequence ID" value="MDR6610547.1"/>
    <property type="molecule type" value="Genomic_DNA"/>
</dbReference>
<keyword evidence="2" id="KW-1185">Reference proteome</keyword>
<reference evidence="1" key="1">
    <citation type="submission" date="2023-07" db="EMBL/GenBank/DDBJ databases">
        <title>Sorghum-associated microbial communities from plants grown in Nebraska, USA.</title>
        <authorList>
            <person name="Schachtman D."/>
        </authorList>
    </citation>
    <scope>NUCLEOTIDE SEQUENCE</scope>
    <source>
        <strain evidence="1">BE46</strain>
    </source>
</reference>
<sequence>MILVKIGTYEPLFQCGALVFTTGVDTLVRSGKLDPFHYFTRHIKGDWGDLCEEDHQINADALKDGSRLMSSYQVEPELKLWIITEADRSVTTLLAQLNVSKVRS</sequence>
<accession>A0ACC6JW06</accession>
<dbReference type="Proteomes" id="UP001259420">
    <property type="component" value="Unassembled WGS sequence"/>
</dbReference>
<evidence type="ECO:0000313" key="2">
    <source>
        <dbReference type="Proteomes" id="UP001259420"/>
    </source>
</evidence>
<proteinExistence type="predicted"/>
<protein>
    <submittedName>
        <fullName evidence="1">Uncharacterized protein</fullName>
    </submittedName>
</protein>
<organism evidence="1 2">
    <name type="scientific">Pseudomonas synxantha</name>
    <dbReference type="NCBI Taxonomy" id="47883"/>
    <lineage>
        <taxon>Bacteria</taxon>
        <taxon>Pseudomonadati</taxon>
        <taxon>Pseudomonadota</taxon>
        <taxon>Gammaproteobacteria</taxon>
        <taxon>Pseudomonadales</taxon>
        <taxon>Pseudomonadaceae</taxon>
        <taxon>Pseudomonas</taxon>
    </lineage>
</organism>
<name>A0ACC6JW06_9PSED</name>
<gene>
    <name evidence="1" type="ORF">J2X87_005658</name>
</gene>